<reference evidence="1 2" key="2">
    <citation type="submission" date="2018-11" db="EMBL/GenBank/DDBJ databases">
        <authorList>
            <consortium name="Pathogen Informatics"/>
        </authorList>
    </citation>
    <scope>NUCLEOTIDE SEQUENCE [LARGE SCALE GENOMIC DNA]</scope>
</reference>
<evidence type="ECO:0000313" key="1">
    <source>
        <dbReference type="EMBL" id="VDM32306.1"/>
    </source>
</evidence>
<dbReference type="AlphaFoldDB" id="A0A183U8H3"/>
<accession>A0A183U8H3</accession>
<evidence type="ECO:0000313" key="2">
    <source>
        <dbReference type="Proteomes" id="UP000050794"/>
    </source>
</evidence>
<protein>
    <submittedName>
        <fullName evidence="3">Fes1 domain-containing protein</fullName>
    </submittedName>
</protein>
<reference evidence="3" key="1">
    <citation type="submission" date="2016-06" db="UniProtKB">
        <authorList>
            <consortium name="WormBaseParasite"/>
        </authorList>
    </citation>
    <scope>IDENTIFICATION</scope>
</reference>
<evidence type="ECO:0000313" key="3">
    <source>
        <dbReference type="WBParaSite" id="TCNE_0000479301-mRNA-1"/>
    </source>
</evidence>
<name>A0A183U8H3_TOXCA</name>
<gene>
    <name evidence="1" type="ORF">TCNE_LOCUS4793</name>
</gene>
<dbReference type="EMBL" id="UYWY01009078">
    <property type="protein sequence ID" value="VDM32306.1"/>
    <property type="molecule type" value="Genomic_DNA"/>
</dbReference>
<proteinExistence type="predicted"/>
<sequence>MAGRCDLCSLRSLQSDDASASAGDAAVNLIDRHSLEDIVKNACSEDPDVQMAAAQWVLIFSLHLL</sequence>
<dbReference type="Proteomes" id="UP000050794">
    <property type="component" value="Unassembled WGS sequence"/>
</dbReference>
<dbReference type="WBParaSite" id="TCNE_0000479301-mRNA-1">
    <property type="protein sequence ID" value="TCNE_0000479301-mRNA-1"/>
    <property type="gene ID" value="TCNE_0000479301"/>
</dbReference>
<organism evidence="2 3">
    <name type="scientific">Toxocara canis</name>
    <name type="common">Canine roundworm</name>
    <dbReference type="NCBI Taxonomy" id="6265"/>
    <lineage>
        <taxon>Eukaryota</taxon>
        <taxon>Metazoa</taxon>
        <taxon>Ecdysozoa</taxon>
        <taxon>Nematoda</taxon>
        <taxon>Chromadorea</taxon>
        <taxon>Rhabditida</taxon>
        <taxon>Spirurina</taxon>
        <taxon>Ascaridomorpha</taxon>
        <taxon>Ascaridoidea</taxon>
        <taxon>Toxocaridae</taxon>
        <taxon>Toxocara</taxon>
    </lineage>
</organism>
<keyword evidence="2" id="KW-1185">Reference proteome</keyword>